<dbReference type="InterPro" id="IPR006709">
    <property type="entry name" value="SSU_processome_Utp14"/>
</dbReference>
<dbReference type="GO" id="GO:0032040">
    <property type="term" value="C:small-subunit processome"/>
    <property type="evidence" value="ECO:0007669"/>
    <property type="project" value="InterPro"/>
</dbReference>
<accession>A0A8J5ZQP0</accession>
<evidence type="ECO:0000256" key="2">
    <source>
        <dbReference type="ARBA" id="ARBA00007774"/>
    </source>
</evidence>
<evidence type="ECO:0000256" key="3">
    <source>
        <dbReference type="ARBA" id="ARBA00022553"/>
    </source>
</evidence>
<evidence type="ECO:0000256" key="5">
    <source>
        <dbReference type="SAM" id="MobiDB-lite"/>
    </source>
</evidence>
<comment type="similarity">
    <text evidence="2">Belongs to the UTP14 family.</text>
</comment>
<proteinExistence type="inferred from homology"/>
<comment type="subcellular location">
    <subcellularLocation>
        <location evidence="1">Nucleus</location>
        <location evidence="1">Nucleolus</location>
    </subcellularLocation>
</comment>
<evidence type="ECO:0000313" key="7">
    <source>
        <dbReference type="Proteomes" id="UP000700334"/>
    </source>
</evidence>
<keyword evidence="4" id="KW-0539">Nucleus</keyword>
<dbReference type="PANTHER" id="PTHR14150:SF12">
    <property type="entry name" value="U3 SMALL NUCLEOLAR RNA-ASSOCIATED PROTEIN 14 HOMOLOG A"/>
    <property type="match status" value="1"/>
</dbReference>
<dbReference type="GO" id="GO:0006364">
    <property type="term" value="P:rRNA processing"/>
    <property type="evidence" value="ECO:0007669"/>
    <property type="project" value="InterPro"/>
</dbReference>
<feature type="region of interest" description="Disordered" evidence="5">
    <location>
        <begin position="294"/>
        <end position="313"/>
    </location>
</feature>
<evidence type="ECO:0000313" key="6">
    <source>
        <dbReference type="EMBL" id="KAG8505412.1"/>
    </source>
</evidence>
<evidence type="ECO:0000256" key="1">
    <source>
        <dbReference type="ARBA" id="ARBA00004604"/>
    </source>
</evidence>
<protein>
    <submittedName>
        <fullName evidence="6">U3 small nucleolar RNA-associated protein 14-A</fullName>
    </submittedName>
</protein>
<feature type="region of interest" description="Disordered" evidence="5">
    <location>
        <begin position="371"/>
        <end position="395"/>
    </location>
</feature>
<organism evidence="6 7">
    <name type="scientific">Galemys pyrenaicus</name>
    <name type="common">Iberian desman</name>
    <name type="synonym">Pyrenean desman</name>
    <dbReference type="NCBI Taxonomy" id="202257"/>
    <lineage>
        <taxon>Eukaryota</taxon>
        <taxon>Metazoa</taxon>
        <taxon>Chordata</taxon>
        <taxon>Craniata</taxon>
        <taxon>Vertebrata</taxon>
        <taxon>Euteleostomi</taxon>
        <taxon>Mammalia</taxon>
        <taxon>Eutheria</taxon>
        <taxon>Laurasiatheria</taxon>
        <taxon>Eulipotyphla</taxon>
        <taxon>Talpidae</taxon>
        <taxon>Galemys</taxon>
    </lineage>
</organism>
<keyword evidence="3" id="KW-0597">Phosphoprotein</keyword>
<reference evidence="6" key="1">
    <citation type="journal article" date="2021" name="Evol. Appl.">
        <title>The genome of the Pyrenean desman and the effects of bottlenecks and inbreeding on the genomic landscape of an endangered species.</title>
        <authorList>
            <person name="Escoda L."/>
            <person name="Castresana J."/>
        </authorList>
    </citation>
    <scope>NUCLEOTIDE SEQUENCE</scope>
    <source>
        <strain evidence="6">IBE-C5619</strain>
    </source>
</reference>
<dbReference type="PANTHER" id="PTHR14150">
    <property type="entry name" value="U3 SMALL NUCLEOLAR RNA-ASSOCIATED PROTEIN 14"/>
    <property type="match status" value="1"/>
</dbReference>
<dbReference type="EMBL" id="JAGFMF010012262">
    <property type="protein sequence ID" value="KAG8505412.1"/>
    <property type="molecule type" value="Genomic_DNA"/>
</dbReference>
<comment type="caution">
    <text evidence="6">The sequence shown here is derived from an EMBL/GenBank/DDBJ whole genome shotgun (WGS) entry which is preliminary data.</text>
</comment>
<feature type="non-terminal residue" evidence="6">
    <location>
        <position position="576"/>
    </location>
</feature>
<evidence type="ECO:0000256" key="4">
    <source>
        <dbReference type="ARBA" id="ARBA00023242"/>
    </source>
</evidence>
<gene>
    <name evidence="6" type="ORF">J0S82_015215</name>
</gene>
<name>A0A8J5ZQP0_GALPY</name>
<dbReference type="Proteomes" id="UP000700334">
    <property type="component" value="Unassembled WGS sequence"/>
</dbReference>
<sequence length="576" mass="66035">ISAAWGAMSLLTLSQQEELEDLLKDDPWSSSEDKGDSNGERRQRLLKQSNRWKLADRSEASLKVSEFNTVLKDQAKKLVLSDLHEPFKTSPSLATVKKQLNRVKSKKIVELPVNKEEAEQIYREVGFNETSQALPSYPLNVCSVADKNSPGAGSFHLLHKNKQPVTDPLLILIKKASLKAISLVKAKTSPGELLRAHALQLYYKACTQRGKKIKGKNPERTGKLTPTIINLKHHNSGKWVESKYDLEACQAMKEQFTRNKELMQKHQSAYQIQTKGVRLNLWILRSCSRDARESEIQEYPEQHPEPVTPNVSESKVERPLAEEMFLKELKEKLSLREKAGLILDAEAEGCQKNSKSQELLLISGHLEAQKENHQSRKHKVTPAGRVPPVQKKRDPCCWRGRNEHRLWKNLKNWAKMDRNWKMKKREIKQMLKEAFARDDVIRDFLKEKREAVEASKNLPNVVIGEKQNIHAPAYEVCCHIHSPTMNNLKGPSRPLSDWHGTPRGSFRNPKLSPSQPYHQPIKAKYMGYWSFLRSEFSPTEESKMTVLASQKTAEDLCTLSYWRSDFLWGEKAMTDP</sequence>
<feature type="region of interest" description="Disordered" evidence="5">
    <location>
        <begin position="489"/>
        <end position="515"/>
    </location>
</feature>
<feature type="region of interest" description="Disordered" evidence="5">
    <location>
        <begin position="22"/>
        <end position="43"/>
    </location>
</feature>
<keyword evidence="7" id="KW-1185">Reference proteome</keyword>
<feature type="compositionally biased region" description="Basic and acidic residues" evidence="5">
    <location>
        <begin position="294"/>
        <end position="304"/>
    </location>
</feature>
<dbReference type="Pfam" id="PF04615">
    <property type="entry name" value="Utp14"/>
    <property type="match status" value="1"/>
</dbReference>
<dbReference type="AlphaFoldDB" id="A0A8J5ZQP0"/>
<dbReference type="OrthoDB" id="277439at2759"/>